<reference evidence="1" key="1">
    <citation type="submission" date="2019-11" db="UniProtKB">
        <authorList>
            <consortium name="WormBaseParasite"/>
        </authorList>
    </citation>
    <scope>IDENTIFICATION</scope>
</reference>
<evidence type="ECO:0000313" key="1">
    <source>
        <dbReference type="WBParaSite" id="MCU_010896-RA"/>
    </source>
</evidence>
<sequence length="191" mass="20933">MSRPFMDPIFEPIFDPLENQMGFPCDINVPYVSPPGHVLTDHPRRDVILDNQPEQSFFSSSVFSSSSSFSSDSRGEYYESLKTSVKQPDGVIINTEVSRRNGSEVTTTTTIYPDGRQESRTETRGALRVDNPPAIMGPTDQKTGTGGIFSAGCIVEKFLDKVYVGEDHSPATVTSETKCIQGITLGVLCLE</sequence>
<protein>
    <submittedName>
        <fullName evidence="1">NAC domain-containing protein</fullName>
    </submittedName>
</protein>
<organism evidence="1">
    <name type="scientific">Mesocestoides corti</name>
    <name type="common">Flatworm</name>
    <dbReference type="NCBI Taxonomy" id="53468"/>
    <lineage>
        <taxon>Eukaryota</taxon>
        <taxon>Metazoa</taxon>
        <taxon>Spiralia</taxon>
        <taxon>Lophotrochozoa</taxon>
        <taxon>Platyhelminthes</taxon>
        <taxon>Cestoda</taxon>
        <taxon>Eucestoda</taxon>
        <taxon>Cyclophyllidea</taxon>
        <taxon>Mesocestoididae</taxon>
        <taxon>Mesocestoides</taxon>
    </lineage>
</organism>
<dbReference type="WBParaSite" id="MCU_010896-RA">
    <property type="protein sequence ID" value="MCU_010896-RA"/>
    <property type="gene ID" value="MCU_010896"/>
</dbReference>
<proteinExistence type="predicted"/>
<accession>A0A5K3FVB6</accession>
<name>A0A5K3FVB6_MESCO</name>
<dbReference type="AlphaFoldDB" id="A0A5K3FVB6"/>